<dbReference type="GO" id="GO:1990246">
    <property type="term" value="C:uniplex complex"/>
    <property type="evidence" value="ECO:0007669"/>
    <property type="project" value="TreeGrafter"/>
</dbReference>
<evidence type="ECO:0000256" key="5">
    <source>
        <dbReference type="ARBA" id="ARBA00022837"/>
    </source>
</evidence>
<dbReference type="GO" id="GO:0051560">
    <property type="term" value="P:mitochondrial calcium ion homeostasis"/>
    <property type="evidence" value="ECO:0007669"/>
    <property type="project" value="TreeGrafter"/>
</dbReference>
<evidence type="ECO:0000256" key="7">
    <source>
        <dbReference type="ARBA" id="ARBA00023128"/>
    </source>
</evidence>
<dbReference type="AlphaFoldDB" id="A0A401PVC1"/>
<keyword evidence="6" id="KW-0809">Transit peptide</keyword>
<dbReference type="InterPro" id="IPR002048">
    <property type="entry name" value="EF_hand_dom"/>
</dbReference>
<gene>
    <name evidence="10" type="ORF">scyTo_0019238</name>
</gene>
<dbReference type="OrthoDB" id="5859791at2759"/>
<evidence type="ECO:0000313" key="10">
    <source>
        <dbReference type="EMBL" id="GCB77076.1"/>
    </source>
</evidence>
<dbReference type="GO" id="GO:0036444">
    <property type="term" value="P:calcium import into the mitochondrion"/>
    <property type="evidence" value="ECO:0007669"/>
    <property type="project" value="TreeGrafter"/>
</dbReference>
<dbReference type="EMBL" id="BFAA01014100">
    <property type="protein sequence ID" value="GCB77076.1"/>
    <property type="molecule type" value="Genomic_DNA"/>
</dbReference>
<keyword evidence="3" id="KW-0677">Repeat</keyword>
<dbReference type="GO" id="GO:0005758">
    <property type="term" value="C:mitochondrial intermembrane space"/>
    <property type="evidence" value="ECO:0007669"/>
    <property type="project" value="UniProtKB-SubCell"/>
</dbReference>
<evidence type="ECO:0000256" key="3">
    <source>
        <dbReference type="ARBA" id="ARBA00022737"/>
    </source>
</evidence>
<evidence type="ECO:0000256" key="4">
    <source>
        <dbReference type="ARBA" id="ARBA00022792"/>
    </source>
</evidence>
<name>A0A401PVC1_SCYTO</name>
<dbReference type="PANTHER" id="PTHR12294">
    <property type="entry name" value="EF HAND DOMAIN FAMILY A1,A2-RELATED"/>
    <property type="match status" value="1"/>
</dbReference>
<sequence length="181" mass="21062">FRFMEDLQTEVQEIEFQEFSRGMRTMRREEFAAWLLHFTDEQNRDLYWKNVKQIPPGESISFEEFRAFCYFMNCLEDFAFTMHMFTAANRPVGIGHFKRAVKVATGQELSDNVLDTVFKIFDVDGDGCLSKQEFLGVIVSRLHRGLKAPTQHGFKGYLKCVKKETIVGVHEAWKQSGRSPC</sequence>
<dbReference type="Proteomes" id="UP000288216">
    <property type="component" value="Unassembled WGS sequence"/>
</dbReference>
<evidence type="ECO:0000256" key="6">
    <source>
        <dbReference type="ARBA" id="ARBA00022946"/>
    </source>
</evidence>
<accession>A0A401PVC1</accession>
<evidence type="ECO:0000256" key="8">
    <source>
        <dbReference type="ARBA" id="ARBA00023136"/>
    </source>
</evidence>
<keyword evidence="4" id="KW-0999">Mitochondrion inner membrane</keyword>
<reference evidence="10 11" key="1">
    <citation type="journal article" date="2018" name="Nat. Ecol. Evol.">
        <title>Shark genomes provide insights into elasmobranch evolution and the origin of vertebrates.</title>
        <authorList>
            <person name="Hara Y"/>
            <person name="Yamaguchi K"/>
            <person name="Onimaru K"/>
            <person name="Kadota M"/>
            <person name="Koyanagi M"/>
            <person name="Keeley SD"/>
            <person name="Tatsumi K"/>
            <person name="Tanaka K"/>
            <person name="Motone F"/>
            <person name="Kageyama Y"/>
            <person name="Nozu R"/>
            <person name="Adachi N"/>
            <person name="Nishimura O"/>
            <person name="Nakagawa R"/>
            <person name="Tanegashima C"/>
            <person name="Kiyatake I"/>
            <person name="Matsumoto R"/>
            <person name="Murakumo K"/>
            <person name="Nishida K"/>
            <person name="Terakita A"/>
            <person name="Kuratani S"/>
            <person name="Sato K"/>
            <person name="Hyodo S Kuraku.S."/>
        </authorList>
    </citation>
    <scope>NUCLEOTIDE SEQUENCE [LARGE SCALE GENOMIC DNA]</scope>
</reference>
<evidence type="ECO:0000256" key="1">
    <source>
        <dbReference type="ARBA" id="ARBA00004273"/>
    </source>
</evidence>
<evidence type="ECO:0000259" key="9">
    <source>
        <dbReference type="PROSITE" id="PS50222"/>
    </source>
</evidence>
<keyword evidence="7" id="KW-0496">Mitochondrion</keyword>
<dbReference type="PANTHER" id="PTHR12294:SF3">
    <property type="entry name" value="CALCIUM UPTAKE PROTEIN 2, MITOCHONDRIAL"/>
    <property type="match status" value="1"/>
</dbReference>
<comment type="subcellular location">
    <subcellularLocation>
        <location evidence="1">Mitochondrion inner membrane</location>
    </subcellularLocation>
    <subcellularLocation>
        <location evidence="2">Mitochondrion intermembrane space</location>
    </subcellularLocation>
</comment>
<dbReference type="OMA" id="MFTAANR"/>
<feature type="non-terminal residue" evidence="10">
    <location>
        <position position="1"/>
    </location>
</feature>
<dbReference type="PROSITE" id="PS50222">
    <property type="entry name" value="EF_HAND_2"/>
    <property type="match status" value="1"/>
</dbReference>
<keyword evidence="5" id="KW-0106">Calcium</keyword>
<dbReference type="SMART" id="SM00054">
    <property type="entry name" value="EFh"/>
    <property type="match status" value="1"/>
</dbReference>
<comment type="caution">
    <text evidence="10">The sequence shown here is derived from an EMBL/GenBank/DDBJ whole genome shotgun (WGS) entry which is preliminary data.</text>
</comment>
<dbReference type="STRING" id="75743.A0A401PVC1"/>
<organism evidence="10 11">
    <name type="scientific">Scyliorhinus torazame</name>
    <name type="common">Cloudy catshark</name>
    <name type="synonym">Catulus torazame</name>
    <dbReference type="NCBI Taxonomy" id="75743"/>
    <lineage>
        <taxon>Eukaryota</taxon>
        <taxon>Metazoa</taxon>
        <taxon>Chordata</taxon>
        <taxon>Craniata</taxon>
        <taxon>Vertebrata</taxon>
        <taxon>Chondrichthyes</taxon>
        <taxon>Elasmobranchii</taxon>
        <taxon>Galeomorphii</taxon>
        <taxon>Galeoidea</taxon>
        <taxon>Carcharhiniformes</taxon>
        <taxon>Scyliorhinidae</taxon>
        <taxon>Scyliorhinus</taxon>
    </lineage>
</organism>
<proteinExistence type="predicted"/>
<dbReference type="Pfam" id="PF13499">
    <property type="entry name" value="EF-hand_7"/>
    <property type="match status" value="1"/>
</dbReference>
<protein>
    <recommendedName>
        <fullName evidence="9">EF-hand domain-containing protein</fullName>
    </recommendedName>
</protein>
<dbReference type="GO" id="GO:0005509">
    <property type="term" value="F:calcium ion binding"/>
    <property type="evidence" value="ECO:0007669"/>
    <property type="project" value="InterPro"/>
</dbReference>
<dbReference type="PROSITE" id="PS00018">
    <property type="entry name" value="EF_HAND_1"/>
    <property type="match status" value="1"/>
</dbReference>
<dbReference type="SUPFAM" id="SSF47473">
    <property type="entry name" value="EF-hand"/>
    <property type="match status" value="1"/>
</dbReference>
<dbReference type="Gene3D" id="1.10.238.10">
    <property type="entry name" value="EF-hand"/>
    <property type="match status" value="1"/>
</dbReference>
<feature type="domain" description="EF-hand" evidence="9">
    <location>
        <begin position="109"/>
        <end position="144"/>
    </location>
</feature>
<keyword evidence="8" id="KW-0472">Membrane</keyword>
<dbReference type="InterPro" id="IPR011992">
    <property type="entry name" value="EF-hand-dom_pair"/>
</dbReference>
<dbReference type="InterPro" id="IPR018247">
    <property type="entry name" value="EF_Hand_1_Ca_BS"/>
</dbReference>
<evidence type="ECO:0000313" key="11">
    <source>
        <dbReference type="Proteomes" id="UP000288216"/>
    </source>
</evidence>
<dbReference type="InterPro" id="IPR039800">
    <property type="entry name" value="MICU1/2/3"/>
</dbReference>
<evidence type="ECO:0000256" key="2">
    <source>
        <dbReference type="ARBA" id="ARBA00004569"/>
    </source>
</evidence>
<keyword evidence="11" id="KW-1185">Reference proteome</keyword>